<dbReference type="STRING" id="151894.SAMN04488524_2278"/>
<dbReference type="RefSeq" id="WP_084238545.1">
    <property type="nucleotide sequence ID" value="NZ_FWXT01000001.1"/>
</dbReference>
<dbReference type="InterPro" id="IPR046233">
    <property type="entry name" value="DUF6266"/>
</dbReference>
<accession>A0A1W2BE13</accession>
<protein>
    <submittedName>
        <fullName evidence="1">Uncharacterized protein</fullName>
    </submittedName>
</protein>
<name>A0A1W2BE13_9SPHI</name>
<dbReference type="OrthoDB" id="821958at2"/>
<reference evidence="2" key="1">
    <citation type="submission" date="2017-04" db="EMBL/GenBank/DDBJ databases">
        <authorList>
            <person name="Varghese N."/>
            <person name="Submissions S."/>
        </authorList>
    </citation>
    <scope>NUCLEOTIDE SEQUENCE [LARGE SCALE GENOMIC DNA]</scope>
    <source>
        <strain evidence="2">DSM 12126</strain>
    </source>
</reference>
<evidence type="ECO:0000313" key="2">
    <source>
        <dbReference type="Proteomes" id="UP000192756"/>
    </source>
</evidence>
<keyword evidence="2" id="KW-1185">Reference proteome</keyword>
<dbReference type="AlphaFoldDB" id="A0A1W2BE13"/>
<organism evidence="1 2">
    <name type="scientific">Pedobacter africanus</name>
    <dbReference type="NCBI Taxonomy" id="151894"/>
    <lineage>
        <taxon>Bacteria</taxon>
        <taxon>Pseudomonadati</taxon>
        <taxon>Bacteroidota</taxon>
        <taxon>Sphingobacteriia</taxon>
        <taxon>Sphingobacteriales</taxon>
        <taxon>Sphingobacteriaceae</taxon>
        <taxon>Pedobacter</taxon>
    </lineage>
</organism>
<proteinExistence type="predicted"/>
<evidence type="ECO:0000313" key="1">
    <source>
        <dbReference type="EMBL" id="SMC71074.1"/>
    </source>
</evidence>
<gene>
    <name evidence="1" type="ORF">SAMN04488524_2278</name>
</gene>
<dbReference type="EMBL" id="FWXT01000001">
    <property type="protein sequence ID" value="SMC71074.1"/>
    <property type="molecule type" value="Genomic_DNA"/>
</dbReference>
<dbReference type="Pfam" id="PF19781">
    <property type="entry name" value="DUF6266"/>
    <property type="match status" value="1"/>
</dbReference>
<sequence>MGKAPEGIAGPVSGKVGPHVYYILNGKPCVRSLPSKRSGKKTKREKNNTTGFAKVQAFLRPIQLFLKVGFKNYGTATGGYKGAVSYALKNAVEGEHPDRFVNPEKVRVCGGELHFPEASDIVVEPDYTVRFNWSKEIGANGNSRDQVFMLAYCPSDIALLGGKAVGISTGAFRMTGTDSLQLSPQRLPQQYHIYMGFIARDRSQQAHSQYMGKVLVPAR</sequence>
<dbReference type="Proteomes" id="UP000192756">
    <property type="component" value="Unassembled WGS sequence"/>
</dbReference>